<dbReference type="InterPro" id="IPR014710">
    <property type="entry name" value="RmlC-like_jellyroll"/>
</dbReference>
<dbReference type="Gene3D" id="1.10.10.10">
    <property type="entry name" value="Winged helix-like DNA-binding domain superfamily/Winged helix DNA-binding domain"/>
    <property type="match status" value="1"/>
</dbReference>
<dbReference type="GO" id="GO:0003700">
    <property type="term" value="F:DNA-binding transcription factor activity"/>
    <property type="evidence" value="ECO:0007669"/>
    <property type="project" value="TreeGrafter"/>
</dbReference>
<dbReference type="PANTHER" id="PTHR24567:SF68">
    <property type="entry name" value="DNA-BINDING TRANSCRIPTIONAL DUAL REGULATOR CRP"/>
    <property type="match status" value="1"/>
</dbReference>
<dbReference type="SUPFAM" id="SSF46785">
    <property type="entry name" value="Winged helix' DNA-binding domain"/>
    <property type="match status" value="1"/>
</dbReference>
<dbReference type="EMBL" id="CYHA01000002">
    <property type="protein sequence ID" value="CUA82249.1"/>
    <property type="molecule type" value="Genomic_DNA"/>
</dbReference>
<dbReference type="InterPro" id="IPR000595">
    <property type="entry name" value="cNMP-bd_dom"/>
</dbReference>
<dbReference type="InterPro" id="IPR036390">
    <property type="entry name" value="WH_DNA-bd_sf"/>
</dbReference>
<reference evidence="7" key="1">
    <citation type="submission" date="2015-08" db="EMBL/GenBank/DDBJ databases">
        <authorList>
            <person name="Varghese N."/>
        </authorList>
    </citation>
    <scope>NUCLEOTIDE SEQUENCE [LARGE SCALE GENOMIC DNA]</scope>
    <source>
        <strain evidence="7">DSM 17901</strain>
    </source>
</reference>
<proteinExistence type="predicted"/>
<evidence type="ECO:0000313" key="6">
    <source>
        <dbReference type="EMBL" id="CUA82249.1"/>
    </source>
</evidence>
<keyword evidence="7" id="KW-1185">Reference proteome</keyword>
<dbReference type="GO" id="GO:0003677">
    <property type="term" value="F:DNA binding"/>
    <property type="evidence" value="ECO:0007669"/>
    <property type="project" value="UniProtKB-KW"/>
</dbReference>
<dbReference type="Pfam" id="PF13545">
    <property type="entry name" value="HTH_Crp_2"/>
    <property type="match status" value="1"/>
</dbReference>
<dbReference type="InterPro" id="IPR036388">
    <property type="entry name" value="WH-like_DNA-bd_sf"/>
</dbReference>
<sequence>MSTISPEQFLRHIPLFSACEPAQLARLAEGAVERRVERGQILFQPGDACDGMHVLVVGRVKIVLVARNGQEKVLEIINPGQSFGEAILFLGEPYPVMAQAVEDSLVLFLPASRVLPALEADNRLARRMLAGLSMRLRSLLRDVESYTLHSARQRVVSYFLNTLGDAPSGVVTLPVNKQLLASRLNLTPETFSRLLQKLGEEAGLVVDGRDIRVPDTAALRRLLDTL</sequence>
<dbReference type="PANTHER" id="PTHR24567">
    <property type="entry name" value="CRP FAMILY TRANSCRIPTIONAL REGULATORY PROTEIN"/>
    <property type="match status" value="1"/>
</dbReference>
<dbReference type="RefSeq" id="WP_054285044.1">
    <property type="nucleotide sequence ID" value="NZ_CYHA01000002.1"/>
</dbReference>
<dbReference type="InterPro" id="IPR018490">
    <property type="entry name" value="cNMP-bd_dom_sf"/>
</dbReference>
<dbReference type="AlphaFoldDB" id="A0A0K6GUN1"/>
<dbReference type="Proteomes" id="UP000243535">
    <property type="component" value="Unassembled WGS sequence"/>
</dbReference>
<keyword evidence="6" id="KW-0808">Transferase</keyword>
<evidence type="ECO:0000256" key="1">
    <source>
        <dbReference type="ARBA" id="ARBA00023015"/>
    </source>
</evidence>
<organism evidence="6 7">
    <name type="scientific">Gulbenkiania indica</name>
    <dbReference type="NCBI Taxonomy" id="375574"/>
    <lineage>
        <taxon>Bacteria</taxon>
        <taxon>Pseudomonadati</taxon>
        <taxon>Pseudomonadota</taxon>
        <taxon>Betaproteobacteria</taxon>
        <taxon>Neisseriales</taxon>
        <taxon>Chromobacteriaceae</taxon>
        <taxon>Gulbenkiania</taxon>
    </lineage>
</organism>
<gene>
    <name evidence="6" type="ORF">Ga0061063_1114</name>
</gene>
<dbReference type="CDD" id="cd00038">
    <property type="entry name" value="CAP_ED"/>
    <property type="match status" value="1"/>
</dbReference>
<evidence type="ECO:0000259" key="4">
    <source>
        <dbReference type="PROSITE" id="PS50042"/>
    </source>
</evidence>
<dbReference type="GO" id="GO:0005829">
    <property type="term" value="C:cytosol"/>
    <property type="evidence" value="ECO:0007669"/>
    <property type="project" value="TreeGrafter"/>
</dbReference>
<dbReference type="SMART" id="SM00100">
    <property type="entry name" value="cNMP"/>
    <property type="match status" value="1"/>
</dbReference>
<evidence type="ECO:0000256" key="3">
    <source>
        <dbReference type="ARBA" id="ARBA00023163"/>
    </source>
</evidence>
<dbReference type="PROSITE" id="PS50042">
    <property type="entry name" value="CNMP_BINDING_3"/>
    <property type="match status" value="1"/>
</dbReference>
<evidence type="ECO:0000256" key="2">
    <source>
        <dbReference type="ARBA" id="ARBA00023125"/>
    </source>
</evidence>
<keyword evidence="2" id="KW-0238">DNA-binding</keyword>
<dbReference type="OrthoDB" id="9777588at2"/>
<keyword evidence="6" id="KW-0418">Kinase</keyword>
<evidence type="ECO:0000259" key="5">
    <source>
        <dbReference type="PROSITE" id="PS51063"/>
    </source>
</evidence>
<protein>
    <submittedName>
        <fullName evidence="6">cAMP-binding domain of CRP or a regulatory subunit of cAMP-dependent protein kinases</fullName>
    </submittedName>
</protein>
<accession>A0A0K6GUN1</accession>
<dbReference type="STRING" id="375574.GCA_001418035_00907"/>
<feature type="domain" description="HTH crp-type" evidence="5">
    <location>
        <begin position="149"/>
        <end position="217"/>
    </location>
</feature>
<dbReference type="Pfam" id="PF00027">
    <property type="entry name" value="cNMP_binding"/>
    <property type="match status" value="1"/>
</dbReference>
<dbReference type="PROSITE" id="PS51063">
    <property type="entry name" value="HTH_CRP_2"/>
    <property type="match status" value="1"/>
</dbReference>
<dbReference type="SMART" id="SM00419">
    <property type="entry name" value="HTH_CRP"/>
    <property type="match status" value="1"/>
</dbReference>
<dbReference type="SUPFAM" id="SSF51206">
    <property type="entry name" value="cAMP-binding domain-like"/>
    <property type="match status" value="1"/>
</dbReference>
<dbReference type="InterPro" id="IPR012318">
    <property type="entry name" value="HTH_CRP"/>
</dbReference>
<name>A0A0K6GUN1_9NEIS</name>
<evidence type="ECO:0000313" key="7">
    <source>
        <dbReference type="Proteomes" id="UP000243535"/>
    </source>
</evidence>
<dbReference type="Gene3D" id="2.60.120.10">
    <property type="entry name" value="Jelly Rolls"/>
    <property type="match status" value="1"/>
</dbReference>
<dbReference type="GO" id="GO:0016301">
    <property type="term" value="F:kinase activity"/>
    <property type="evidence" value="ECO:0007669"/>
    <property type="project" value="UniProtKB-KW"/>
</dbReference>
<keyword evidence="1" id="KW-0805">Transcription regulation</keyword>
<feature type="domain" description="Cyclic nucleotide-binding" evidence="4">
    <location>
        <begin position="15"/>
        <end position="135"/>
    </location>
</feature>
<dbReference type="InterPro" id="IPR050397">
    <property type="entry name" value="Env_Response_Regulators"/>
</dbReference>
<keyword evidence="3" id="KW-0804">Transcription</keyword>